<evidence type="ECO:0008006" key="4">
    <source>
        <dbReference type="Google" id="ProtNLM"/>
    </source>
</evidence>
<feature type="compositionally biased region" description="Basic residues" evidence="1">
    <location>
        <begin position="226"/>
        <end position="237"/>
    </location>
</feature>
<keyword evidence="3" id="KW-1185">Reference proteome</keyword>
<reference evidence="2 3" key="1">
    <citation type="submission" date="2024-10" db="EMBL/GenBank/DDBJ databases">
        <authorList>
            <person name="Yibar A."/>
            <person name="Saticioglu I.B."/>
            <person name="Duman M."/>
            <person name="Ajmi N."/>
            <person name="Gurler F."/>
            <person name="Ay H."/>
            <person name="Onuk E."/>
            <person name="Guler S."/>
            <person name="Romalde J.L."/>
        </authorList>
    </citation>
    <scope>NUCLEOTIDE SEQUENCE [LARGE SCALE GENOMIC DNA]</scope>
    <source>
        <strain evidence="2 3">1-TCBS-A</strain>
    </source>
</reference>
<evidence type="ECO:0000256" key="1">
    <source>
        <dbReference type="SAM" id="MobiDB-lite"/>
    </source>
</evidence>
<dbReference type="Proteomes" id="UP001607221">
    <property type="component" value="Unassembled WGS sequence"/>
</dbReference>
<evidence type="ECO:0000313" key="3">
    <source>
        <dbReference type="Proteomes" id="UP001607221"/>
    </source>
</evidence>
<feature type="region of interest" description="Disordered" evidence="1">
    <location>
        <begin position="209"/>
        <end position="237"/>
    </location>
</feature>
<protein>
    <recommendedName>
        <fullName evidence="4">Large polyvalent protein-associated domain-containing protein</fullName>
    </recommendedName>
</protein>
<sequence>MVFNVKNDKDKLIKSFSLDDFNSPNITKKSFLERYKDFFERLELLHANSEINPKQAKIKRSGLLKWNDEHGNTYFYLGNDKNNFVFKQYSNGQMICKSDSKSLDLMTKEQVKNGWQAVQVNSNNKEYIKNKIKYWHKHKKNASITDILLSENSNFQGLTLEELKETLGDRKLNDFEIQHVKNYFLSDKVSDQELKENFAMTVEKPCSFEAANDPKLNPDEPEPTNKKPRKKRNLKLW</sequence>
<name>A0ABW7J2L7_9VIBR</name>
<organism evidence="2 3">
    <name type="scientific">Vibrio jasicida</name>
    <dbReference type="NCBI Taxonomy" id="766224"/>
    <lineage>
        <taxon>Bacteria</taxon>
        <taxon>Pseudomonadati</taxon>
        <taxon>Pseudomonadota</taxon>
        <taxon>Gammaproteobacteria</taxon>
        <taxon>Vibrionales</taxon>
        <taxon>Vibrionaceae</taxon>
        <taxon>Vibrio</taxon>
    </lineage>
</organism>
<proteinExistence type="predicted"/>
<dbReference type="RefSeq" id="WP_394631682.1">
    <property type="nucleotide sequence ID" value="NZ_JBIHSE010000001.1"/>
</dbReference>
<evidence type="ECO:0000313" key="2">
    <source>
        <dbReference type="EMBL" id="MFH0270537.1"/>
    </source>
</evidence>
<comment type="caution">
    <text evidence="2">The sequence shown here is derived from an EMBL/GenBank/DDBJ whole genome shotgun (WGS) entry which is preliminary data.</text>
</comment>
<accession>A0ABW7J2L7</accession>
<gene>
    <name evidence="2" type="ORF">ACGRHZ_04240</name>
</gene>
<dbReference type="EMBL" id="JBIHSE010000001">
    <property type="protein sequence ID" value="MFH0270537.1"/>
    <property type="molecule type" value="Genomic_DNA"/>
</dbReference>